<sequence length="27" mass="3060">MKTMLTIFLILAGITLLIGQFRPPKKD</sequence>
<protein>
    <submittedName>
        <fullName evidence="1">Uncharacterized protein</fullName>
    </submittedName>
</protein>
<accession>A0A382NMM5</accession>
<evidence type="ECO:0000313" key="1">
    <source>
        <dbReference type="EMBL" id="SVC61567.1"/>
    </source>
</evidence>
<proteinExistence type="predicted"/>
<name>A0A382NMM5_9ZZZZ</name>
<gene>
    <name evidence="1" type="ORF">METZ01_LOCUS314421</name>
</gene>
<dbReference type="AlphaFoldDB" id="A0A382NMM5"/>
<dbReference type="EMBL" id="UINC01101051">
    <property type="protein sequence ID" value="SVC61567.1"/>
    <property type="molecule type" value="Genomic_DNA"/>
</dbReference>
<reference evidence="1" key="1">
    <citation type="submission" date="2018-05" db="EMBL/GenBank/DDBJ databases">
        <authorList>
            <person name="Lanie J.A."/>
            <person name="Ng W.-L."/>
            <person name="Kazmierczak K.M."/>
            <person name="Andrzejewski T.M."/>
            <person name="Davidsen T.M."/>
            <person name="Wayne K.J."/>
            <person name="Tettelin H."/>
            <person name="Glass J.I."/>
            <person name="Rusch D."/>
            <person name="Podicherti R."/>
            <person name="Tsui H.-C.T."/>
            <person name="Winkler M.E."/>
        </authorList>
    </citation>
    <scope>NUCLEOTIDE SEQUENCE</scope>
</reference>
<organism evidence="1">
    <name type="scientific">marine metagenome</name>
    <dbReference type="NCBI Taxonomy" id="408172"/>
    <lineage>
        <taxon>unclassified sequences</taxon>
        <taxon>metagenomes</taxon>
        <taxon>ecological metagenomes</taxon>
    </lineage>
</organism>